<dbReference type="EMBL" id="RBNI01008304">
    <property type="protein sequence ID" value="RUP44811.1"/>
    <property type="molecule type" value="Genomic_DNA"/>
</dbReference>
<dbReference type="AlphaFoldDB" id="A0A433D1V4"/>
<proteinExistence type="predicted"/>
<accession>A0A433D1V4</accession>
<dbReference type="Proteomes" id="UP000268093">
    <property type="component" value="Unassembled WGS sequence"/>
</dbReference>
<comment type="caution">
    <text evidence="1">The sequence shown here is derived from an EMBL/GenBank/DDBJ whole genome shotgun (WGS) entry which is preliminary data.</text>
</comment>
<name>A0A433D1V4_9FUNG</name>
<sequence length="91" mass="10095">MADFTLFRASVLTTPQQERVSLCDIKEGGNNFDFLDGDGGEVARDGRDELLAGLLCLNLADLVDAFILAQSQYVHRVEVDLRMTGREEGFE</sequence>
<protein>
    <submittedName>
        <fullName evidence="1">Uncharacterized protein</fullName>
    </submittedName>
</protein>
<reference evidence="1 2" key="1">
    <citation type="journal article" date="2018" name="New Phytol.">
        <title>Phylogenomics of Endogonaceae and evolution of mycorrhizas within Mucoromycota.</title>
        <authorList>
            <person name="Chang Y."/>
            <person name="Desiro A."/>
            <person name="Na H."/>
            <person name="Sandor L."/>
            <person name="Lipzen A."/>
            <person name="Clum A."/>
            <person name="Barry K."/>
            <person name="Grigoriev I.V."/>
            <person name="Martin F.M."/>
            <person name="Stajich J.E."/>
            <person name="Smith M.E."/>
            <person name="Bonito G."/>
            <person name="Spatafora J.W."/>
        </authorList>
    </citation>
    <scope>NUCLEOTIDE SEQUENCE [LARGE SCALE GENOMIC DNA]</scope>
    <source>
        <strain evidence="1 2">GMNB39</strain>
    </source>
</reference>
<organism evidence="1 2">
    <name type="scientific">Jimgerdemannia flammicorona</name>
    <dbReference type="NCBI Taxonomy" id="994334"/>
    <lineage>
        <taxon>Eukaryota</taxon>
        <taxon>Fungi</taxon>
        <taxon>Fungi incertae sedis</taxon>
        <taxon>Mucoromycota</taxon>
        <taxon>Mucoromycotina</taxon>
        <taxon>Endogonomycetes</taxon>
        <taxon>Endogonales</taxon>
        <taxon>Endogonaceae</taxon>
        <taxon>Jimgerdemannia</taxon>
    </lineage>
</organism>
<keyword evidence="2" id="KW-1185">Reference proteome</keyword>
<evidence type="ECO:0000313" key="1">
    <source>
        <dbReference type="EMBL" id="RUP44811.1"/>
    </source>
</evidence>
<gene>
    <name evidence="1" type="ORF">BC936DRAFT_148985</name>
</gene>
<evidence type="ECO:0000313" key="2">
    <source>
        <dbReference type="Proteomes" id="UP000268093"/>
    </source>
</evidence>